<dbReference type="eggNOG" id="COG2608">
    <property type="taxonomic scope" value="Bacteria"/>
</dbReference>
<dbReference type="InterPro" id="IPR040890">
    <property type="entry name" value="Znf_CopZ"/>
</dbReference>
<accession>A0A0A3HP45</accession>
<dbReference type="Gene3D" id="2.20.25.270">
    <property type="match status" value="1"/>
</dbReference>
<gene>
    <name evidence="2" type="ORF">CD29_18900</name>
</gene>
<dbReference type="Proteomes" id="UP000030416">
    <property type="component" value="Unassembled WGS sequence"/>
</dbReference>
<dbReference type="RefSeq" id="WP_036190075.1">
    <property type="nucleotide sequence ID" value="NZ_AVDA01000038.1"/>
</dbReference>
<dbReference type="AlphaFoldDB" id="A0A0A3HP45"/>
<evidence type="ECO:0000313" key="3">
    <source>
        <dbReference type="Proteomes" id="UP000030416"/>
    </source>
</evidence>
<dbReference type="InterPro" id="IPR041854">
    <property type="entry name" value="BFD-like_2Fe2S-bd_dom_sf"/>
</dbReference>
<reference evidence="2 3" key="1">
    <citation type="submission" date="2014-02" db="EMBL/GenBank/DDBJ databases">
        <title>Draft genome sequence of Lysinibacillus manganicus DSM 26584T.</title>
        <authorList>
            <person name="Zhang F."/>
            <person name="Wang G."/>
            <person name="Zhang L."/>
        </authorList>
    </citation>
    <scope>NUCLEOTIDE SEQUENCE [LARGE SCALE GENOMIC DNA]</scope>
    <source>
        <strain evidence="2 3">DSM 26584</strain>
    </source>
</reference>
<dbReference type="NCBIfam" id="NF047645">
    <property type="entry name" value="CopZ_Nterm_CC"/>
    <property type="match status" value="1"/>
</dbReference>
<feature type="domain" description="CopZ zinc binding" evidence="1">
    <location>
        <begin position="20"/>
        <end position="81"/>
    </location>
</feature>
<comment type="caution">
    <text evidence="2">The sequence shown here is derived from an EMBL/GenBank/DDBJ whole genome shotgun (WGS) entry which is preliminary data.</text>
</comment>
<evidence type="ECO:0000313" key="2">
    <source>
        <dbReference type="EMBL" id="KGR74296.1"/>
    </source>
</evidence>
<keyword evidence="3" id="KW-1185">Reference proteome</keyword>
<sequence length="154" mass="17525">MSDCCSTNTKELISETNVSENCPSCKKKSKKVKIITLKAMLKPSVLDSLNPNLVHFFCNSEECDVVYFDTDQKTYSKFEIKVPVFQKDDSLTVPICYCFEWTREKINQYVEDGLASKPLEHIKQNVKENRCGCEVNNPQGSCCMGNVTKFIKSL</sequence>
<evidence type="ECO:0000259" key="1">
    <source>
        <dbReference type="Pfam" id="PF18423"/>
    </source>
</evidence>
<dbReference type="STRING" id="1384049.CD29_18900"/>
<protein>
    <recommendedName>
        <fullName evidence="1">CopZ zinc binding domain-containing protein</fullName>
    </recommendedName>
</protein>
<dbReference type="Pfam" id="PF18423">
    <property type="entry name" value="zf_CopZ"/>
    <property type="match status" value="1"/>
</dbReference>
<dbReference type="CDD" id="cd10141">
    <property type="entry name" value="CopZ-like_Fer2_BFD-like"/>
    <property type="match status" value="1"/>
</dbReference>
<dbReference type="OrthoDB" id="95698at2"/>
<dbReference type="Gene3D" id="1.10.10.1100">
    <property type="entry name" value="BFD-like [2Fe-2S]-binding domain"/>
    <property type="match status" value="1"/>
</dbReference>
<name>A0A0A3HP45_9BACL</name>
<dbReference type="EMBL" id="JPVN01000038">
    <property type="protein sequence ID" value="KGR74296.1"/>
    <property type="molecule type" value="Genomic_DNA"/>
</dbReference>
<organism evidence="2 3">
    <name type="scientific">Ureibacillus manganicus DSM 26584</name>
    <dbReference type="NCBI Taxonomy" id="1384049"/>
    <lineage>
        <taxon>Bacteria</taxon>
        <taxon>Bacillati</taxon>
        <taxon>Bacillota</taxon>
        <taxon>Bacilli</taxon>
        <taxon>Bacillales</taxon>
        <taxon>Caryophanaceae</taxon>
        <taxon>Ureibacillus</taxon>
    </lineage>
</organism>
<proteinExistence type="predicted"/>